<accession>A0ABS8GS75</accession>
<comment type="caution">
    <text evidence="2">The sequence shown here is derived from an EMBL/GenBank/DDBJ whole genome shotgun (WGS) entry which is preliminary data.</text>
</comment>
<keyword evidence="1" id="KW-0812">Transmembrane</keyword>
<reference evidence="2 3" key="1">
    <citation type="submission" date="2021-11" db="EMBL/GenBank/DDBJ databases">
        <title>Seasonal and diel survey of microbial diversity of the Tyrrhenian coast.</title>
        <authorList>
            <person name="Gattoni G."/>
            <person name="Corral P."/>
        </authorList>
    </citation>
    <scope>NUCLEOTIDE SEQUENCE [LARGE SCALE GENOMIC DNA]</scope>
    <source>
        <strain evidence="2 3">Mr9</strain>
    </source>
</reference>
<organism evidence="2 3">
    <name type="scientific">Leeuwenhoekiella parthenopeia</name>
    <dbReference type="NCBI Taxonomy" id="2890320"/>
    <lineage>
        <taxon>Bacteria</taxon>
        <taxon>Pseudomonadati</taxon>
        <taxon>Bacteroidota</taxon>
        <taxon>Flavobacteriia</taxon>
        <taxon>Flavobacteriales</taxon>
        <taxon>Flavobacteriaceae</taxon>
        <taxon>Leeuwenhoekiella</taxon>
    </lineage>
</organism>
<protein>
    <submittedName>
        <fullName evidence="2">Uncharacterized protein</fullName>
    </submittedName>
</protein>
<evidence type="ECO:0000313" key="2">
    <source>
        <dbReference type="EMBL" id="MCC4211418.1"/>
    </source>
</evidence>
<keyword evidence="3" id="KW-1185">Reference proteome</keyword>
<evidence type="ECO:0000313" key="3">
    <source>
        <dbReference type="Proteomes" id="UP001197770"/>
    </source>
</evidence>
<dbReference type="EMBL" id="JAJGMW010000002">
    <property type="protein sequence ID" value="MCC4211418.1"/>
    <property type="molecule type" value="Genomic_DNA"/>
</dbReference>
<feature type="transmembrane region" description="Helical" evidence="1">
    <location>
        <begin position="92"/>
        <end position="109"/>
    </location>
</feature>
<keyword evidence="1" id="KW-1133">Transmembrane helix</keyword>
<gene>
    <name evidence="2" type="ORF">LLW17_01695</name>
</gene>
<keyword evidence="1" id="KW-0472">Membrane</keyword>
<feature type="transmembrane region" description="Helical" evidence="1">
    <location>
        <begin position="28"/>
        <end position="45"/>
    </location>
</feature>
<sequence>MIALRLLGEVPRPEEIQGHLSAIDLPRIYLAIVVLFLVFLKLHFFKKYKATKSSDIGPTCIEISELDILAQPKKDKNQQTPFTKFSYSYIRLKEFIMILILAILYYWLIQTEMQ</sequence>
<evidence type="ECO:0000256" key="1">
    <source>
        <dbReference type="SAM" id="Phobius"/>
    </source>
</evidence>
<proteinExistence type="predicted"/>
<dbReference type="Proteomes" id="UP001197770">
    <property type="component" value="Unassembled WGS sequence"/>
</dbReference>
<dbReference type="RefSeq" id="WP_228228537.1">
    <property type="nucleotide sequence ID" value="NZ_JAJGMW010000002.1"/>
</dbReference>
<name>A0ABS8GS75_9FLAO</name>